<dbReference type="EMBL" id="JADWYR010000002">
    <property type="protein sequence ID" value="MBG9377137.1"/>
    <property type="molecule type" value="Genomic_DNA"/>
</dbReference>
<feature type="domain" description="Glycosyl transferase family 1" evidence="3">
    <location>
        <begin position="203"/>
        <end position="369"/>
    </location>
</feature>
<gene>
    <name evidence="5" type="ORF">I5907_12915</name>
</gene>
<dbReference type="AlphaFoldDB" id="A0A931E235"/>
<organism evidence="5 6">
    <name type="scientific">Panacibacter microcysteis</name>
    <dbReference type="NCBI Taxonomy" id="2793269"/>
    <lineage>
        <taxon>Bacteria</taxon>
        <taxon>Pseudomonadati</taxon>
        <taxon>Bacteroidota</taxon>
        <taxon>Chitinophagia</taxon>
        <taxon>Chitinophagales</taxon>
        <taxon>Chitinophagaceae</taxon>
        <taxon>Panacibacter</taxon>
    </lineage>
</organism>
<dbReference type="RefSeq" id="WP_196991236.1">
    <property type="nucleotide sequence ID" value="NZ_JADWYR010000002.1"/>
</dbReference>
<keyword evidence="1" id="KW-0328">Glycosyltransferase</keyword>
<feature type="domain" description="Glycosyltransferase subfamily 4-like N-terminal" evidence="4">
    <location>
        <begin position="16"/>
        <end position="189"/>
    </location>
</feature>
<dbReference type="Pfam" id="PF00534">
    <property type="entry name" value="Glycos_transf_1"/>
    <property type="match status" value="1"/>
</dbReference>
<dbReference type="InterPro" id="IPR028098">
    <property type="entry name" value="Glyco_trans_4-like_N"/>
</dbReference>
<keyword evidence="2" id="KW-0808">Transferase</keyword>
<evidence type="ECO:0000256" key="1">
    <source>
        <dbReference type="ARBA" id="ARBA00022676"/>
    </source>
</evidence>
<evidence type="ECO:0000259" key="3">
    <source>
        <dbReference type="Pfam" id="PF00534"/>
    </source>
</evidence>
<dbReference type="CDD" id="cd03801">
    <property type="entry name" value="GT4_PimA-like"/>
    <property type="match status" value="1"/>
</dbReference>
<evidence type="ECO:0000256" key="2">
    <source>
        <dbReference type="ARBA" id="ARBA00022679"/>
    </source>
</evidence>
<keyword evidence="6" id="KW-1185">Reference proteome</keyword>
<proteinExistence type="predicted"/>
<dbReference type="GO" id="GO:0016757">
    <property type="term" value="F:glycosyltransferase activity"/>
    <property type="evidence" value="ECO:0007669"/>
    <property type="project" value="UniProtKB-KW"/>
</dbReference>
<evidence type="ECO:0000259" key="4">
    <source>
        <dbReference type="Pfam" id="PF13439"/>
    </source>
</evidence>
<dbReference type="PANTHER" id="PTHR12526">
    <property type="entry name" value="GLYCOSYLTRANSFERASE"/>
    <property type="match status" value="1"/>
</dbReference>
<protein>
    <submittedName>
        <fullName evidence="5">Glycosyltransferase family 4 protein</fullName>
    </submittedName>
</protein>
<comment type="caution">
    <text evidence="5">The sequence shown here is derived from an EMBL/GenBank/DDBJ whole genome shotgun (WGS) entry which is preliminary data.</text>
</comment>
<sequence length="398" mass="43920">MKIAFISYEFPPDTGFGGIGTYTYQLSIALAGRGHTVEVFSCSREEDKLNIVVEALVTVHRVKADKRSIFAERIVAVFAQRHAITGFDIIESPEYCAEGLQVRKAFPAIPMVVKLHTPLYLVNRLNNVHKPVSFKKKVKQLIGRSSYNKNGDADYQLAAAADAVCSPSRSLADIISKEWGIKHIDVVPNYYQPLPGFYNITAADARNNIVAFTGRLEVRKGILSLLRAIPLVLKAKPGIVFRFIGSSGDAPGGNGSMEAYIRQQLPGFLSQLQFTGFVHREDMPEAVKDVTLFVFPSVWENFPYVCLEAMSAAKAVVASDAGGMKEMLEGENGGKIVDAKDHKALAHAIIGLLNNAGERARMAQHNRKRVQDYYASAVLNTVEDYYQKVVSLQQTIKH</sequence>
<dbReference type="SUPFAM" id="SSF53756">
    <property type="entry name" value="UDP-Glycosyltransferase/glycogen phosphorylase"/>
    <property type="match status" value="1"/>
</dbReference>
<dbReference type="InterPro" id="IPR001296">
    <property type="entry name" value="Glyco_trans_1"/>
</dbReference>
<accession>A0A931E235</accession>
<dbReference type="Proteomes" id="UP000628448">
    <property type="component" value="Unassembled WGS sequence"/>
</dbReference>
<name>A0A931E235_9BACT</name>
<evidence type="ECO:0000313" key="6">
    <source>
        <dbReference type="Proteomes" id="UP000628448"/>
    </source>
</evidence>
<reference evidence="5" key="1">
    <citation type="submission" date="2020-11" db="EMBL/GenBank/DDBJ databases">
        <title>Bacterial whole genome sequence for Panacibacter sp. DH6.</title>
        <authorList>
            <person name="Le V."/>
            <person name="Ko S."/>
            <person name="Ahn C.-Y."/>
            <person name="Oh H.-M."/>
        </authorList>
    </citation>
    <scope>NUCLEOTIDE SEQUENCE</scope>
    <source>
        <strain evidence="5">DH6</strain>
    </source>
</reference>
<evidence type="ECO:0000313" key="5">
    <source>
        <dbReference type="EMBL" id="MBG9377137.1"/>
    </source>
</evidence>
<dbReference type="PANTHER" id="PTHR12526:SF510">
    <property type="entry name" value="D-INOSITOL 3-PHOSPHATE GLYCOSYLTRANSFERASE"/>
    <property type="match status" value="1"/>
</dbReference>
<dbReference type="Gene3D" id="3.40.50.2000">
    <property type="entry name" value="Glycogen Phosphorylase B"/>
    <property type="match status" value="2"/>
</dbReference>
<dbReference type="Pfam" id="PF13439">
    <property type="entry name" value="Glyco_transf_4"/>
    <property type="match status" value="1"/>
</dbReference>